<dbReference type="VEuPathDB" id="FungiDB:CXQ85_005193"/>
<evidence type="ECO:0000313" key="3">
    <source>
        <dbReference type="EMBL" id="PVH22619.1"/>
    </source>
</evidence>
<feature type="domain" description="Utp8 C-terminal" evidence="2">
    <location>
        <begin position="391"/>
        <end position="735"/>
    </location>
</feature>
<dbReference type="AlphaFoldDB" id="A0A2V1AXZ1"/>
<dbReference type="OrthoDB" id="4055624at2759"/>
<evidence type="ECO:0000259" key="1">
    <source>
        <dbReference type="Pfam" id="PF10395"/>
    </source>
</evidence>
<dbReference type="InterPro" id="IPR018843">
    <property type="entry name" value="Utp8_b-prop"/>
</dbReference>
<sequence length="735" mass="82154">MLPRLSDSFSLVELPRIADVPVDQRVVLPHSQKSLTYQETDFIHLGMSKSLISSYVLKPTPKLVWSFPLSSSTIVDGMDVKDNLYAVGLSERRKHLVKLVKRYGNDESSTADYPVPQAAVGVMFGTGSSIYVFSQSGALEHLEYQESKVEGEESKQISLTKASLLSSLPALPRSSEHKVIYHTFITEHAFQHKSSLLFYITRSDKSDSYTCRLVGLDEAKTFEIYSITYERPGLDTCLFTYADGVLYTFDKTTKSVSSASLMKPQNPIKTVSLAPLFTKGKNDYGFYAPASDRLLISSSSKLFLVNFKFESLLDQFEHDPQVKLHFNFALPTKGNSTSSSSTYALYLGFNEKRKTSKLNYIQVEVGKNTLRESLGKSISSLDKSKQALKSYPALSSTSLPNASKRGNKELDDFLESLTKKNDNTDAFNEAIIKFFKGEEYKDRKTYSHSINDKIIDALYLERILALIFKVDEKESTVQIQNESFIPEAAVAYLLSHPLYPTEYANGLLLLFSQLNEPELLKTAIEKCPALSIDDLTNELNNLTELADELDKDSSNESSAQLILMFLGATIDRLVNNFSLPQITKKLQEILTAEYDGYSKKLERMLGVFININTTQSWDLVQAVIDAGGLFNWSIPVIEKLGSVIDSKVEALGANSYNLTLTNQALQADNNKKQNKKKSTSKASVVDNIHEIGTQKEELDALLTMSNGTTNQKLRVDEGIELAKRIPAYSREKLVL</sequence>
<gene>
    <name evidence="3" type="ORF">CXQ85_005193</name>
</gene>
<organism evidence="3 4">
    <name type="scientific">Candidozyma haemuli</name>
    <dbReference type="NCBI Taxonomy" id="45357"/>
    <lineage>
        <taxon>Eukaryota</taxon>
        <taxon>Fungi</taxon>
        <taxon>Dikarya</taxon>
        <taxon>Ascomycota</taxon>
        <taxon>Saccharomycotina</taxon>
        <taxon>Pichiomycetes</taxon>
        <taxon>Metschnikowiaceae</taxon>
        <taxon>Candidozyma</taxon>
    </lineage>
</organism>
<evidence type="ECO:0008006" key="5">
    <source>
        <dbReference type="Google" id="ProtNLM"/>
    </source>
</evidence>
<keyword evidence="4" id="KW-1185">Reference proteome</keyword>
<proteinExistence type="predicted"/>
<dbReference type="InterPro" id="IPR053881">
    <property type="entry name" value="Utp8_C"/>
</dbReference>
<dbReference type="GeneID" id="37010523"/>
<comment type="caution">
    <text evidence="3">The sequence shown here is derived from an EMBL/GenBank/DDBJ whole genome shotgun (WGS) entry which is preliminary data.</text>
</comment>
<dbReference type="EMBL" id="PKFO01000008">
    <property type="protein sequence ID" value="PVH22619.1"/>
    <property type="molecule type" value="Genomic_DNA"/>
</dbReference>
<dbReference type="Pfam" id="PF22542">
    <property type="entry name" value="Utp8_C"/>
    <property type="match status" value="1"/>
</dbReference>
<reference evidence="3 4" key="1">
    <citation type="submission" date="2017-12" db="EMBL/GenBank/DDBJ databases">
        <title>Genome Sequence of a Multidrug-Resistant Candida haemulonii Isolate from a Patient with Chronic Leg Ulcers in Israel.</title>
        <authorList>
            <person name="Chow N.A."/>
            <person name="Gade L."/>
            <person name="Batra D."/>
            <person name="Rowe L.A."/>
            <person name="Ben-Ami R."/>
            <person name="Loparev V.N."/>
            <person name="Litvintseva A.P."/>
        </authorList>
    </citation>
    <scope>NUCLEOTIDE SEQUENCE [LARGE SCALE GENOMIC DNA]</scope>
    <source>
        <strain evidence="3 4">B11899</strain>
    </source>
</reference>
<accession>A0A2V1AXZ1</accession>
<name>A0A2V1AXZ1_9ASCO</name>
<dbReference type="Proteomes" id="UP000244309">
    <property type="component" value="Unassembled WGS sequence"/>
</dbReference>
<dbReference type="STRING" id="45357.A0A2V1AXZ1"/>
<evidence type="ECO:0000313" key="4">
    <source>
        <dbReference type="Proteomes" id="UP000244309"/>
    </source>
</evidence>
<protein>
    <recommendedName>
        <fullName evidence="5">U3 small nucleolar RNA-associated protein 8</fullName>
    </recommendedName>
</protein>
<evidence type="ECO:0000259" key="2">
    <source>
        <dbReference type="Pfam" id="PF22542"/>
    </source>
</evidence>
<dbReference type="Pfam" id="PF10395">
    <property type="entry name" value="Utp8_b_propeller"/>
    <property type="match status" value="1"/>
</dbReference>
<feature type="domain" description="Utp8 beta-propeller" evidence="1">
    <location>
        <begin position="3"/>
        <end position="378"/>
    </location>
</feature>
<dbReference type="RefSeq" id="XP_025343559.1">
    <property type="nucleotide sequence ID" value="XM_025488792.1"/>
</dbReference>